<feature type="region of interest" description="Disordered" evidence="1">
    <location>
        <begin position="17"/>
        <end position="69"/>
    </location>
</feature>
<dbReference type="AlphaFoldDB" id="A0AAV7VPT6"/>
<protein>
    <submittedName>
        <fullName evidence="2">Uncharacterized protein</fullName>
    </submittedName>
</protein>
<name>A0AAV7VPT6_PLEWA</name>
<evidence type="ECO:0000313" key="3">
    <source>
        <dbReference type="Proteomes" id="UP001066276"/>
    </source>
</evidence>
<evidence type="ECO:0000256" key="1">
    <source>
        <dbReference type="SAM" id="MobiDB-lite"/>
    </source>
</evidence>
<feature type="region of interest" description="Disordered" evidence="1">
    <location>
        <begin position="98"/>
        <end position="125"/>
    </location>
</feature>
<gene>
    <name evidence="2" type="ORF">NDU88_007457</name>
</gene>
<organism evidence="2 3">
    <name type="scientific">Pleurodeles waltl</name>
    <name type="common">Iberian ribbed newt</name>
    <dbReference type="NCBI Taxonomy" id="8319"/>
    <lineage>
        <taxon>Eukaryota</taxon>
        <taxon>Metazoa</taxon>
        <taxon>Chordata</taxon>
        <taxon>Craniata</taxon>
        <taxon>Vertebrata</taxon>
        <taxon>Euteleostomi</taxon>
        <taxon>Amphibia</taxon>
        <taxon>Batrachia</taxon>
        <taxon>Caudata</taxon>
        <taxon>Salamandroidea</taxon>
        <taxon>Salamandridae</taxon>
        <taxon>Pleurodelinae</taxon>
        <taxon>Pleurodeles</taxon>
    </lineage>
</organism>
<dbReference type="Proteomes" id="UP001066276">
    <property type="component" value="Chromosome 2_1"/>
</dbReference>
<dbReference type="EMBL" id="JANPWB010000003">
    <property type="protein sequence ID" value="KAJ1203673.1"/>
    <property type="molecule type" value="Genomic_DNA"/>
</dbReference>
<evidence type="ECO:0000313" key="2">
    <source>
        <dbReference type="EMBL" id="KAJ1203673.1"/>
    </source>
</evidence>
<comment type="caution">
    <text evidence="2">The sequence shown here is derived from an EMBL/GenBank/DDBJ whole genome shotgun (WGS) entry which is preliminary data.</text>
</comment>
<feature type="compositionally biased region" description="Low complexity" evidence="1">
    <location>
        <begin position="39"/>
        <end position="58"/>
    </location>
</feature>
<proteinExistence type="predicted"/>
<sequence length="125" mass="13533">MRSINEHFSAVTFYPHENENPKRSVSPTEMAPSIRRIGRPSAAAAPTGRGGRRAWAVGRTDREPWPGPDQDLAVMEAEGRQAQEAHLCGILPPLRGSHPRAVRLCPSGRSSGGGREDAAEESLLE</sequence>
<reference evidence="2" key="1">
    <citation type="journal article" date="2022" name="bioRxiv">
        <title>Sequencing and chromosome-scale assembly of the giantPleurodeles waltlgenome.</title>
        <authorList>
            <person name="Brown T."/>
            <person name="Elewa A."/>
            <person name="Iarovenko S."/>
            <person name="Subramanian E."/>
            <person name="Araus A.J."/>
            <person name="Petzold A."/>
            <person name="Susuki M."/>
            <person name="Suzuki K.-i.T."/>
            <person name="Hayashi T."/>
            <person name="Toyoda A."/>
            <person name="Oliveira C."/>
            <person name="Osipova E."/>
            <person name="Leigh N.D."/>
            <person name="Simon A."/>
            <person name="Yun M.H."/>
        </authorList>
    </citation>
    <scope>NUCLEOTIDE SEQUENCE</scope>
    <source>
        <strain evidence="2">20211129_DDA</strain>
        <tissue evidence="2">Liver</tissue>
    </source>
</reference>
<keyword evidence="3" id="KW-1185">Reference proteome</keyword>
<accession>A0AAV7VPT6</accession>